<feature type="region of interest" description="Disordered" evidence="1">
    <location>
        <begin position="107"/>
        <end position="136"/>
    </location>
</feature>
<organism evidence="2 3">
    <name type="scientific">Romanomermis culicivorax</name>
    <name type="common">Nematode worm</name>
    <dbReference type="NCBI Taxonomy" id="13658"/>
    <lineage>
        <taxon>Eukaryota</taxon>
        <taxon>Metazoa</taxon>
        <taxon>Ecdysozoa</taxon>
        <taxon>Nematoda</taxon>
        <taxon>Enoplea</taxon>
        <taxon>Dorylaimia</taxon>
        <taxon>Mermithida</taxon>
        <taxon>Mermithoidea</taxon>
        <taxon>Mermithidae</taxon>
        <taxon>Romanomermis</taxon>
    </lineage>
</organism>
<keyword evidence="2" id="KW-1185">Reference proteome</keyword>
<evidence type="ECO:0000313" key="3">
    <source>
        <dbReference type="WBParaSite" id="nRc.2.0.1.t15454-RA"/>
    </source>
</evidence>
<evidence type="ECO:0000313" key="2">
    <source>
        <dbReference type="Proteomes" id="UP000887565"/>
    </source>
</evidence>
<dbReference type="WBParaSite" id="nRc.2.0.1.t15454-RA">
    <property type="protein sequence ID" value="nRc.2.0.1.t15454-RA"/>
    <property type="gene ID" value="nRc.2.0.1.g15454"/>
</dbReference>
<evidence type="ECO:0000256" key="1">
    <source>
        <dbReference type="SAM" id="MobiDB-lite"/>
    </source>
</evidence>
<dbReference type="Proteomes" id="UP000887565">
    <property type="component" value="Unplaced"/>
</dbReference>
<protein>
    <submittedName>
        <fullName evidence="3">Uncharacterized protein</fullName>
    </submittedName>
</protein>
<sequence>MTWVHLENLAKSTILYKRLTTTPIKNNKGCKTVKTSEFDSSNIFHVTHYQADHLTIYPNSLVRFAYTEIRVAIVYKNHFIENEQKSYGKTQTYLVYSFSNSLPNVSGRPGHSLGHMRHQSSSSSTRCMNKSGTHKA</sequence>
<name>A0A915INK9_ROMCU</name>
<accession>A0A915INK9</accession>
<dbReference type="AlphaFoldDB" id="A0A915INK9"/>
<reference evidence="3" key="1">
    <citation type="submission" date="2022-11" db="UniProtKB">
        <authorList>
            <consortium name="WormBaseParasite"/>
        </authorList>
    </citation>
    <scope>IDENTIFICATION</scope>
</reference>
<proteinExistence type="predicted"/>
<feature type="compositionally biased region" description="Polar residues" evidence="1">
    <location>
        <begin position="119"/>
        <end position="136"/>
    </location>
</feature>